<evidence type="ECO:0000313" key="3">
    <source>
        <dbReference type="Proteomes" id="UP000219338"/>
    </source>
</evidence>
<feature type="region of interest" description="Disordered" evidence="1">
    <location>
        <begin position="34"/>
        <end position="55"/>
    </location>
</feature>
<sequence>MDVLSKPDNPYNLGTSLKSATAAKQVNLIGSNTVASSSKLPPATPNSLDDTPGLSARTASTQFAEFSAEPFPSDPSFNMQVNDPPHILPLLHHLQQQLAN</sequence>
<keyword evidence="3" id="KW-1185">Reference proteome</keyword>
<accession>A0A284RES5</accession>
<dbReference type="EMBL" id="FUEG01000008">
    <property type="protein sequence ID" value="SJL07244.1"/>
    <property type="molecule type" value="Genomic_DNA"/>
</dbReference>
<organism evidence="2 3">
    <name type="scientific">Armillaria ostoyae</name>
    <name type="common">Armillaria root rot fungus</name>
    <dbReference type="NCBI Taxonomy" id="47428"/>
    <lineage>
        <taxon>Eukaryota</taxon>
        <taxon>Fungi</taxon>
        <taxon>Dikarya</taxon>
        <taxon>Basidiomycota</taxon>
        <taxon>Agaricomycotina</taxon>
        <taxon>Agaricomycetes</taxon>
        <taxon>Agaricomycetidae</taxon>
        <taxon>Agaricales</taxon>
        <taxon>Marasmiineae</taxon>
        <taxon>Physalacriaceae</taxon>
        <taxon>Armillaria</taxon>
    </lineage>
</organism>
<evidence type="ECO:0000256" key="1">
    <source>
        <dbReference type="SAM" id="MobiDB-lite"/>
    </source>
</evidence>
<gene>
    <name evidence="2" type="ORF">ARMOST_10587</name>
</gene>
<reference evidence="3" key="1">
    <citation type="journal article" date="2017" name="Nat. Ecol. Evol.">
        <title>Genome expansion and lineage-specific genetic innovations in the forest pathogenic fungi Armillaria.</title>
        <authorList>
            <person name="Sipos G."/>
            <person name="Prasanna A.N."/>
            <person name="Walter M.C."/>
            <person name="O'Connor E."/>
            <person name="Balint B."/>
            <person name="Krizsan K."/>
            <person name="Kiss B."/>
            <person name="Hess J."/>
            <person name="Varga T."/>
            <person name="Slot J."/>
            <person name="Riley R."/>
            <person name="Boka B."/>
            <person name="Rigling D."/>
            <person name="Barry K."/>
            <person name="Lee J."/>
            <person name="Mihaltcheva S."/>
            <person name="LaButti K."/>
            <person name="Lipzen A."/>
            <person name="Waldron R."/>
            <person name="Moloney N.M."/>
            <person name="Sperisen C."/>
            <person name="Kredics L."/>
            <person name="Vagvoelgyi C."/>
            <person name="Patrignani A."/>
            <person name="Fitzpatrick D."/>
            <person name="Nagy I."/>
            <person name="Doyle S."/>
            <person name="Anderson J.B."/>
            <person name="Grigoriev I.V."/>
            <person name="Gueldener U."/>
            <person name="Muensterkoetter M."/>
            <person name="Nagy L.G."/>
        </authorList>
    </citation>
    <scope>NUCLEOTIDE SEQUENCE [LARGE SCALE GENOMIC DNA]</scope>
    <source>
        <strain evidence="3">C18/9</strain>
    </source>
</reference>
<evidence type="ECO:0000313" key="2">
    <source>
        <dbReference type="EMBL" id="SJL07244.1"/>
    </source>
</evidence>
<name>A0A284RES5_ARMOS</name>
<proteinExistence type="predicted"/>
<dbReference type="Proteomes" id="UP000219338">
    <property type="component" value="Unassembled WGS sequence"/>
</dbReference>
<protein>
    <submittedName>
        <fullName evidence="2">Uncharacterized protein</fullName>
    </submittedName>
</protein>
<dbReference type="AlphaFoldDB" id="A0A284RES5"/>
<feature type="compositionally biased region" description="Polar residues" evidence="1">
    <location>
        <begin position="34"/>
        <end position="49"/>
    </location>
</feature>